<protein>
    <submittedName>
        <fullName evidence="6">ABC transporter substrate-binding protein</fullName>
    </submittedName>
</protein>
<evidence type="ECO:0000256" key="1">
    <source>
        <dbReference type="ARBA" id="ARBA00004418"/>
    </source>
</evidence>
<dbReference type="RefSeq" id="WP_218563130.1">
    <property type="nucleotide sequence ID" value="NZ_CP076643.1"/>
</dbReference>
<comment type="similarity">
    <text evidence="2">Belongs to the bacterial solute-binding protein SsuA/TauA family.</text>
</comment>
<dbReference type="PANTHER" id="PTHR30024">
    <property type="entry name" value="ALIPHATIC SULFONATES-BINDING PROTEIN-RELATED"/>
    <property type="match status" value="1"/>
</dbReference>
<feature type="domain" description="SsuA/THI5-like" evidence="5">
    <location>
        <begin position="54"/>
        <end position="262"/>
    </location>
</feature>
<keyword evidence="4" id="KW-1133">Transmembrane helix</keyword>
<dbReference type="Pfam" id="PF09084">
    <property type="entry name" value="NMT1"/>
    <property type="match status" value="1"/>
</dbReference>
<dbReference type="InterPro" id="IPR015168">
    <property type="entry name" value="SsuA/THI5"/>
</dbReference>
<dbReference type="GO" id="GO:0042597">
    <property type="term" value="C:periplasmic space"/>
    <property type="evidence" value="ECO:0007669"/>
    <property type="project" value="UniProtKB-SubCell"/>
</dbReference>
<evidence type="ECO:0000256" key="4">
    <source>
        <dbReference type="SAM" id="Phobius"/>
    </source>
</evidence>
<evidence type="ECO:0000256" key="2">
    <source>
        <dbReference type="ARBA" id="ARBA00010742"/>
    </source>
</evidence>
<evidence type="ECO:0000259" key="5">
    <source>
        <dbReference type="Pfam" id="PF09084"/>
    </source>
</evidence>
<evidence type="ECO:0000256" key="3">
    <source>
        <dbReference type="ARBA" id="ARBA00022729"/>
    </source>
</evidence>
<keyword evidence="4" id="KW-0812">Transmembrane</keyword>
<evidence type="ECO:0000313" key="7">
    <source>
        <dbReference type="Proteomes" id="UP000694232"/>
    </source>
</evidence>
<dbReference type="Proteomes" id="UP000694232">
    <property type="component" value="Chromosome 1"/>
</dbReference>
<gene>
    <name evidence="6" type="ORF">KNV97_11265</name>
</gene>
<evidence type="ECO:0000313" key="6">
    <source>
        <dbReference type="EMBL" id="QXO18800.1"/>
    </source>
</evidence>
<name>A0A975UC07_9VIBR</name>
<sequence>MSRRYSRLKSLILVCTCATFIIVVFVYFFWRAAKGLSSVQLPTITIAVSQTPLSAPFFIADQLNLFEQQGLNVVLNPCSGGVQCAEALFSGEVDYATASESVAMFKSFERSDFVLLASFVSSDNDLKLLTVPNRGVSKLSDLAGKRVGVVKASASEFYFDSILIANNLKQMPLEKVYLSPDQLNQALFGFNVDAISVWEPWGYRTEMTSASELINLGIVGIYNLSFNLMAMKEHAQQSEAHSVALLQALKQAIAWIHDNPDESRQWIAKDLNVPIHQLEWSWQDYAFRLSLGNALLSNIQLQARWAIENKLVKGKLPDYRGYFSSEPLERVLQTEVSFK</sequence>
<keyword evidence="4" id="KW-0472">Membrane</keyword>
<proteinExistence type="inferred from homology"/>
<feature type="transmembrane region" description="Helical" evidence="4">
    <location>
        <begin position="12"/>
        <end position="30"/>
    </location>
</feature>
<dbReference type="AlphaFoldDB" id="A0A975UC07"/>
<dbReference type="EMBL" id="CP076643">
    <property type="protein sequence ID" value="QXO18800.1"/>
    <property type="molecule type" value="Genomic_DNA"/>
</dbReference>
<accession>A0A975UC07</accession>
<reference evidence="6" key="1">
    <citation type="submission" date="2021-06" db="EMBL/GenBank/DDBJ databases">
        <title>Vibrio nov. sp., novel gut bacterium isolated from Yellow Sea oyster.</title>
        <authorList>
            <person name="Muhammad N."/>
            <person name="Nguyen T.H."/>
            <person name="Lee Y.-J."/>
            <person name="Ko J."/>
            <person name="Kim S.-G."/>
        </authorList>
    </citation>
    <scope>NUCLEOTIDE SEQUENCE</scope>
    <source>
        <strain evidence="6">OG9-811</strain>
    </source>
</reference>
<keyword evidence="3" id="KW-0732">Signal</keyword>
<comment type="subcellular location">
    <subcellularLocation>
        <location evidence="1">Periplasm</location>
    </subcellularLocation>
</comment>
<dbReference type="GO" id="GO:0042918">
    <property type="term" value="P:alkanesulfonate transmembrane transport"/>
    <property type="evidence" value="ECO:0007669"/>
    <property type="project" value="TreeGrafter"/>
</dbReference>
<organism evidence="6 7">
    <name type="scientific">Vibrio ostreae</name>
    <dbReference type="NCBI Taxonomy" id="2841925"/>
    <lineage>
        <taxon>Bacteria</taxon>
        <taxon>Pseudomonadati</taxon>
        <taxon>Pseudomonadota</taxon>
        <taxon>Gammaproteobacteria</taxon>
        <taxon>Vibrionales</taxon>
        <taxon>Vibrionaceae</taxon>
        <taxon>Vibrio</taxon>
    </lineage>
</organism>
<dbReference type="KEGG" id="vos:KNV97_11265"/>
<keyword evidence="7" id="KW-1185">Reference proteome</keyword>
<dbReference type="PANTHER" id="PTHR30024:SF47">
    <property type="entry name" value="TAURINE-BINDING PERIPLASMIC PROTEIN"/>
    <property type="match status" value="1"/>
</dbReference>